<dbReference type="Proteomes" id="UP001470230">
    <property type="component" value="Unassembled WGS sequence"/>
</dbReference>
<organism evidence="1 2">
    <name type="scientific">Tritrichomonas musculus</name>
    <dbReference type="NCBI Taxonomy" id="1915356"/>
    <lineage>
        <taxon>Eukaryota</taxon>
        <taxon>Metamonada</taxon>
        <taxon>Parabasalia</taxon>
        <taxon>Tritrichomonadida</taxon>
        <taxon>Tritrichomonadidae</taxon>
        <taxon>Tritrichomonas</taxon>
    </lineage>
</organism>
<evidence type="ECO:0000313" key="1">
    <source>
        <dbReference type="EMBL" id="KAK8837208.1"/>
    </source>
</evidence>
<name>A0ABR2GTD3_9EUKA</name>
<dbReference type="SUPFAM" id="SSF81901">
    <property type="entry name" value="HCP-like"/>
    <property type="match status" value="1"/>
</dbReference>
<comment type="caution">
    <text evidence="1">The sequence shown here is derived from an EMBL/GenBank/DDBJ whole genome shotgun (WGS) entry which is preliminary data.</text>
</comment>
<accession>A0ABR2GTD3</accession>
<proteinExistence type="predicted"/>
<dbReference type="EMBL" id="JAPFFF010000060">
    <property type="protein sequence ID" value="KAK8837208.1"/>
    <property type="molecule type" value="Genomic_DNA"/>
</dbReference>
<dbReference type="InterPro" id="IPR011990">
    <property type="entry name" value="TPR-like_helical_dom_sf"/>
</dbReference>
<keyword evidence="2" id="KW-1185">Reference proteome</keyword>
<gene>
    <name evidence="1" type="ORF">M9Y10_036635</name>
</gene>
<reference evidence="1 2" key="1">
    <citation type="submission" date="2024-04" db="EMBL/GenBank/DDBJ databases">
        <title>Tritrichomonas musculus Genome.</title>
        <authorList>
            <person name="Alves-Ferreira E."/>
            <person name="Grigg M."/>
            <person name="Lorenzi H."/>
            <person name="Galac M."/>
        </authorList>
    </citation>
    <scope>NUCLEOTIDE SEQUENCE [LARGE SCALE GENOMIC DNA]</scope>
    <source>
        <strain evidence="1 2">EAF2021</strain>
    </source>
</reference>
<dbReference type="Gene3D" id="1.25.40.10">
    <property type="entry name" value="Tetratricopeptide repeat domain"/>
    <property type="match status" value="1"/>
</dbReference>
<protein>
    <submittedName>
        <fullName evidence="1">Uncharacterized protein</fullName>
    </submittedName>
</protein>
<sequence>MASNMNNQFAKNNLGVIYKSNRIMNAIELFEEAISKKNDKVAMLNLAKIYFYDERIVNGKYKNNWVDLLIRSENQNYLEPKVFLCVVLIKMIGPISLIKIQLEISKYSEGSLKLASELYQIINSNQIEQEENYSFYFEFYKFNDFRYFTEEMIMTGFFIDLNQKNKIPNINN</sequence>
<evidence type="ECO:0000313" key="2">
    <source>
        <dbReference type="Proteomes" id="UP001470230"/>
    </source>
</evidence>